<dbReference type="FunFam" id="3.20.20.70:FF:000424">
    <property type="entry name" value="Inosine-5'-monophosphate dehydrogenase 2"/>
    <property type="match status" value="1"/>
</dbReference>
<protein>
    <recommendedName>
        <fullName evidence="11">CBS domain-containing protein</fullName>
    </recommendedName>
</protein>
<dbReference type="PANTHER" id="PTHR11911">
    <property type="entry name" value="INOSINE-5-MONOPHOSPHATE DEHYDROGENASE RELATED"/>
    <property type="match status" value="1"/>
</dbReference>
<dbReference type="PROSITE" id="PS51371">
    <property type="entry name" value="CBS"/>
    <property type="match status" value="1"/>
</dbReference>
<comment type="catalytic activity">
    <reaction evidence="10">
        <text>IMP + NAD(+) + H2O = XMP + NADH + H(+)</text>
        <dbReference type="Rhea" id="RHEA:11708"/>
        <dbReference type="ChEBI" id="CHEBI:15377"/>
        <dbReference type="ChEBI" id="CHEBI:15378"/>
        <dbReference type="ChEBI" id="CHEBI:57464"/>
        <dbReference type="ChEBI" id="CHEBI:57540"/>
        <dbReference type="ChEBI" id="CHEBI:57945"/>
        <dbReference type="ChEBI" id="CHEBI:58053"/>
        <dbReference type="EC" id="1.1.1.205"/>
    </reaction>
</comment>
<gene>
    <name evidence="12" type="ORF">LCGC14_2526770</name>
</gene>
<dbReference type="Pfam" id="PF00478">
    <property type="entry name" value="IMPDH"/>
    <property type="match status" value="1"/>
</dbReference>
<dbReference type="InterPro" id="IPR000644">
    <property type="entry name" value="CBS_dom"/>
</dbReference>
<evidence type="ECO:0000256" key="4">
    <source>
        <dbReference type="ARBA" id="ARBA00022749"/>
    </source>
</evidence>
<keyword evidence="3" id="KW-0479">Metal-binding</keyword>
<dbReference type="CDD" id="cd04601">
    <property type="entry name" value="CBS_pair_IMPDH"/>
    <property type="match status" value="1"/>
</dbReference>
<dbReference type="GO" id="GO:0006177">
    <property type="term" value="P:GMP biosynthetic process"/>
    <property type="evidence" value="ECO:0007669"/>
    <property type="project" value="UniProtKB-KW"/>
</dbReference>
<accession>A0A0F9DN30</accession>
<evidence type="ECO:0000256" key="9">
    <source>
        <dbReference type="ARBA" id="ARBA00023122"/>
    </source>
</evidence>
<dbReference type="PANTHER" id="PTHR11911:SF111">
    <property type="entry name" value="INOSINE-5'-MONOPHOSPHATE DEHYDROGENASE"/>
    <property type="match status" value="1"/>
</dbReference>
<dbReference type="SMART" id="SM00116">
    <property type="entry name" value="CBS"/>
    <property type="match status" value="1"/>
</dbReference>
<dbReference type="GO" id="GO:0003938">
    <property type="term" value="F:IMP dehydrogenase activity"/>
    <property type="evidence" value="ECO:0007669"/>
    <property type="project" value="UniProtKB-EC"/>
</dbReference>
<dbReference type="CDD" id="cd00381">
    <property type="entry name" value="IMPDH"/>
    <property type="match status" value="1"/>
</dbReference>
<comment type="caution">
    <text evidence="12">The sequence shown here is derived from an EMBL/GenBank/DDBJ whole genome shotgun (WGS) entry which is preliminary data.</text>
</comment>
<evidence type="ECO:0000256" key="3">
    <source>
        <dbReference type="ARBA" id="ARBA00022723"/>
    </source>
</evidence>
<dbReference type="InterPro" id="IPR013785">
    <property type="entry name" value="Aldolase_TIM"/>
</dbReference>
<dbReference type="EMBL" id="LAZR01040896">
    <property type="protein sequence ID" value="KKL13338.1"/>
    <property type="molecule type" value="Genomic_DNA"/>
</dbReference>
<dbReference type="GO" id="GO:0046872">
    <property type="term" value="F:metal ion binding"/>
    <property type="evidence" value="ECO:0007669"/>
    <property type="project" value="UniProtKB-KW"/>
</dbReference>
<feature type="non-terminal residue" evidence="12">
    <location>
        <position position="1"/>
    </location>
</feature>
<evidence type="ECO:0000256" key="1">
    <source>
        <dbReference type="ARBA" id="ARBA00001958"/>
    </source>
</evidence>
<evidence type="ECO:0000256" key="2">
    <source>
        <dbReference type="ARBA" id="ARBA00005502"/>
    </source>
</evidence>
<keyword evidence="8" id="KW-0520">NAD</keyword>
<dbReference type="PROSITE" id="PS00487">
    <property type="entry name" value="IMP_DH_GMP_RED"/>
    <property type="match status" value="1"/>
</dbReference>
<evidence type="ECO:0000256" key="10">
    <source>
        <dbReference type="ARBA" id="ARBA00048028"/>
    </source>
</evidence>
<comment type="similarity">
    <text evidence="2">Belongs to the IMPDH/GMPR family.</text>
</comment>
<keyword evidence="4" id="KW-0332">GMP biosynthesis</keyword>
<keyword evidence="7" id="KW-0560">Oxidoreductase</keyword>
<dbReference type="InterPro" id="IPR001093">
    <property type="entry name" value="IMP_DH_GMPRt"/>
</dbReference>
<keyword evidence="6" id="KW-0630">Potassium</keyword>
<comment type="cofactor">
    <cofactor evidence="1">
        <name>K(+)</name>
        <dbReference type="ChEBI" id="CHEBI:29103"/>
    </cofactor>
</comment>
<keyword evidence="5" id="KW-0658">Purine biosynthesis</keyword>
<dbReference type="GO" id="GO:0006183">
    <property type="term" value="P:GTP biosynthetic process"/>
    <property type="evidence" value="ECO:0007669"/>
    <property type="project" value="TreeGrafter"/>
</dbReference>
<dbReference type="InterPro" id="IPR005990">
    <property type="entry name" value="IMP_DH"/>
</dbReference>
<feature type="domain" description="CBS" evidence="11">
    <location>
        <begin position="29"/>
        <end position="89"/>
    </location>
</feature>
<evidence type="ECO:0000259" key="11">
    <source>
        <dbReference type="PROSITE" id="PS51371"/>
    </source>
</evidence>
<evidence type="ECO:0000256" key="5">
    <source>
        <dbReference type="ARBA" id="ARBA00022755"/>
    </source>
</evidence>
<dbReference type="InterPro" id="IPR015875">
    <property type="entry name" value="IMP_DH/GMP_Rdtase_CS"/>
</dbReference>
<evidence type="ECO:0000256" key="8">
    <source>
        <dbReference type="ARBA" id="ARBA00023027"/>
    </source>
</evidence>
<organism evidence="12">
    <name type="scientific">marine sediment metagenome</name>
    <dbReference type="NCBI Taxonomy" id="412755"/>
    <lineage>
        <taxon>unclassified sequences</taxon>
        <taxon>metagenomes</taxon>
        <taxon>ecological metagenomes</taxon>
    </lineage>
</organism>
<reference evidence="12" key="1">
    <citation type="journal article" date="2015" name="Nature">
        <title>Complex archaea that bridge the gap between prokaryotes and eukaryotes.</title>
        <authorList>
            <person name="Spang A."/>
            <person name="Saw J.H."/>
            <person name="Jorgensen S.L."/>
            <person name="Zaremba-Niedzwiedzka K."/>
            <person name="Martijn J."/>
            <person name="Lind A.E."/>
            <person name="van Eijk R."/>
            <person name="Schleper C."/>
            <person name="Guy L."/>
            <person name="Ettema T.J."/>
        </authorList>
    </citation>
    <scope>NUCLEOTIDE SEQUENCE</scope>
</reference>
<dbReference type="Gene3D" id="3.20.20.70">
    <property type="entry name" value="Aldolase class I"/>
    <property type="match status" value="1"/>
</dbReference>
<dbReference type="SMART" id="SM01240">
    <property type="entry name" value="IMPDH"/>
    <property type="match status" value="1"/>
</dbReference>
<evidence type="ECO:0000313" key="12">
    <source>
        <dbReference type="EMBL" id="KKL13338.1"/>
    </source>
</evidence>
<keyword evidence="9" id="KW-0129">CBS domain</keyword>
<evidence type="ECO:0000256" key="6">
    <source>
        <dbReference type="ARBA" id="ARBA00022958"/>
    </source>
</evidence>
<name>A0A0F9DN30_9ZZZZ</name>
<evidence type="ECO:0000256" key="7">
    <source>
        <dbReference type="ARBA" id="ARBA00023002"/>
    </source>
</evidence>
<dbReference type="SUPFAM" id="SSF51412">
    <property type="entry name" value="Inosine monophosphate dehydrogenase (IMPDH)"/>
    <property type="match status" value="1"/>
</dbReference>
<dbReference type="AlphaFoldDB" id="A0A0F9DN30"/>
<sequence length="361" mass="38329">TVKGKLVGILTNRDLKFETKFGRKVSSVMTSKKLITASVGTNLSKAQEVLHKYKIEKLPIVDKNGNLKGLITIKDIEKRRKYPGACKDSKGRLRVGAAVGVGEEALERAALLVEAGVDVLAIDTAHGHTKTVVETLINLKKSFKIEVVAGNVATPEGTEDLIKAGADAVKVGIGPGSICTTRIIAGTGVPQITAVMECFNVAKKHRVPIIADGGIKFSGDVVKALAAGAHSVMIGGLFAGTDESPGETVLFQGRSYKVYRGMGSLGAMQSARDRYQQADVEPSKLVPEGVEGRVPYKGPLSSSVHQLVGGVRSGMGYCGCKDLAELRRKAKFVRITNAGLRESHVHDVTITKEAPNYSGQQ</sequence>
<proteinExistence type="inferred from homology"/>